<keyword evidence="6 13" id="KW-0479">Metal-binding</keyword>
<feature type="active site" evidence="12">
    <location>
        <position position="191"/>
    </location>
</feature>
<comment type="cofactor">
    <cofactor evidence="13">
        <name>Zn(2+)</name>
        <dbReference type="ChEBI" id="CHEBI:29105"/>
    </cofactor>
    <text evidence="13">Binds 1 zinc ion per subunit.</text>
</comment>
<dbReference type="InterPro" id="IPR024079">
    <property type="entry name" value="MetalloPept_cat_dom_sf"/>
</dbReference>
<evidence type="ECO:0000256" key="4">
    <source>
        <dbReference type="ARBA" id="ARBA00022525"/>
    </source>
</evidence>
<dbReference type="InterPro" id="IPR011049">
    <property type="entry name" value="Serralysin-like_metalloprot_C"/>
</dbReference>
<dbReference type="Gene3D" id="3.40.390.10">
    <property type="entry name" value="Collagenase (Catalytic Domain)"/>
    <property type="match status" value="1"/>
</dbReference>
<evidence type="ECO:0000256" key="9">
    <source>
        <dbReference type="ARBA" id="ARBA00022833"/>
    </source>
</evidence>
<dbReference type="CDD" id="cd04277">
    <property type="entry name" value="ZnMc_serralysin_like"/>
    <property type="match status" value="1"/>
</dbReference>
<feature type="region of interest" description="Disordered" evidence="14">
    <location>
        <begin position="1"/>
        <end position="36"/>
    </location>
</feature>
<evidence type="ECO:0000256" key="6">
    <source>
        <dbReference type="ARBA" id="ARBA00022723"/>
    </source>
</evidence>
<sequence>MPQGFSMTTLSTNTNLPGQFQPGIEQQTLSDSGKPSFSADEAVLQIIRSGQKWWDYDNNGRIDLTYEFLGAPNLLFGAEGLEGFSEFNAQQKAQAVQAMQSWADVANVTFTEARSGGDGHMSFGNFSKGMQGAAAFAFLPDSHPYLDGQSWYRVSTDDSWYGWLRDWLGGADDTNRAPVTNSLGRLVLTHEIGHTLGLDHPGEYQSRADTWLDWLWNRITRDDNHQQKAAYVEDSVGYSLMSYWRETNTGQDFTKSGSQAYPSAPQIHDIAAIQELYGANHGTRADDTVYGFNSNAGRDYLSVTSSADAPVFSVWDGGGNDTLDFSGFTQDQEINLNAGAFSDVGGLRGNVSIAHGVDIENAIGGSGNDLLVGNALSNQLRGGAGNDVLHGGGGADELWGGTGKDTFMFSAASDSRPLAADRIMDFTSGQDEISVAGMTRGAGLNFVSAFSGNAREAVLSYDMVTHQGRLAVDFSGQGVADFEVITVGRVAITDIVA</sequence>
<evidence type="ECO:0000256" key="3">
    <source>
        <dbReference type="ARBA" id="ARBA00009490"/>
    </source>
</evidence>
<evidence type="ECO:0000256" key="11">
    <source>
        <dbReference type="ARBA" id="ARBA00023049"/>
    </source>
</evidence>
<evidence type="ECO:0000256" key="7">
    <source>
        <dbReference type="ARBA" id="ARBA00022737"/>
    </source>
</evidence>
<dbReference type="PRINTS" id="PR00313">
    <property type="entry name" value="CABNDNGRPT"/>
</dbReference>
<dbReference type="InterPro" id="IPR016294">
    <property type="entry name" value="Pept_M10B"/>
</dbReference>
<feature type="binding site" evidence="13">
    <location>
        <position position="194"/>
    </location>
    <ligand>
        <name>Zn(2+)</name>
        <dbReference type="ChEBI" id="CHEBI:29105"/>
        <note>catalytic</note>
    </ligand>
</feature>
<dbReference type="KEGG" id="pvw:HU752_017430"/>
<feature type="binding site" evidence="13">
    <location>
        <position position="190"/>
    </location>
    <ligand>
        <name>Zn(2+)</name>
        <dbReference type="ChEBI" id="CHEBI:29105"/>
        <note>catalytic</note>
    </ligand>
</feature>
<evidence type="ECO:0000256" key="13">
    <source>
        <dbReference type="PIRSR" id="PIRSR001205-2"/>
    </source>
</evidence>
<feature type="compositionally biased region" description="Polar residues" evidence="14">
    <location>
        <begin position="1"/>
        <end position="35"/>
    </location>
</feature>
<evidence type="ECO:0000256" key="5">
    <source>
        <dbReference type="ARBA" id="ARBA00022670"/>
    </source>
</evidence>
<keyword evidence="10" id="KW-0106">Calcium</keyword>
<dbReference type="InterPro" id="IPR001343">
    <property type="entry name" value="Hemolysn_Ca-bd"/>
</dbReference>
<evidence type="ECO:0000256" key="14">
    <source>
        <dbReference type="SAM" id="MobiDB-lite"/>
    </source>
</evidence>
<evidence type="ECO:0000313" key="16">
    <source>
        <dbReference type="EMBL" id="QXI31531.1"/>
    </source>
</evidence>
<dbReference type="InterPro" id="IPR006026">
    <property type="entry name" value="Peptidase_Metallo"/>
</dbReference>
<reference evidence="16 17" key="2">
    <citation type="journal article" date="2021" name="Microorganisms">
        <title>The Ever-Expanding Pseudomonas Genus: Description of 43 New Species and Partition of the Pseudomonas putida Group.</title>
        <authorList>
            <person name="Girard L."/>
            <person name="Lood C."/>
            <person name="Hofte M."/>
            <person name="Vandamme P."/>
            <person name="Rokni-Zadeh H."/>
            <person name="van Noort V."/>
            <person name="Lavigne R."/>
            <person name="De Mot R."/>
        </authorList>
    </citation>
    <scope>NUCLEOTIDE SEQUENCE [LARGE SCALE GENOMIC DNA]</scope>
    <source>
        <strain evidence="16 17">RW8P3</strain>
    </source>
</reference>
<comment type="similarity">
    <text evidence="3">Belongs to the peptidase M10B family.</text>
</comment>
<dbReference type="InterPro" id="IPR013858">
    <property type="entry name" value="Peptidase_M10B_C"/>
</dbReference>
<proteinExistence type="inferred from homology"/>
<keyword evidence="11 16" id="KW-0482">Metalloprotease</keyword>
<evidence type="ECO:0000256" key="2">
    <source>
        <dbReference type="ARBA" id="ARBA00004613"/>
    </source>
</evidence>
<dbReference type="GO" id="GO:0005509">
    <property type="term" value="F:calcium ion binding"/>
    <property type="evidence" value="ECO:0007669"/>
    <property type="project" value="InterPro"/>
</dbReference>
<keyword evidence="7" id="KW-0677">Repeat</keyword>
<gene>
    <name evidence="16" type="ORF">HU752_017430</name>
</gene>
<evidence type="ECO:0000259" key="15">
    <source>
        <dbReference type="SMART" id="SM00235"/>
    </source>
</evidence>
<comment type="subcellular location">
    <subcellularLocation>
        <location evidence="2">Secreted</location>
    </subcellularLocation>
</comment>
<name>A0A9E6PT73_9PSED</name>
<comment type="cofactor">
    <cofactor evidence="1">
        <name>Ca(2+)</name>
        <dbReference type="ChEBI" id="CHEBI:29108"/>
    </cofactor>
</comment>
<evidence type="ECO:0000256" key="1">
    <source>
        <dbReference type="ARBA" id="ARBA00001913"/>
    </source>
</evidence>
<dbReference type="GO" id="GO:0004222">
    <property type="term" value="F:metalloendopeptidase activity"/>
    <property type="evidence" value="ECO:0007669"/>
    <property type="project" value="InterPro"/>
</dbReference>
<keyword evidence="17" id="KW-1185">Reference proteome</keyword>
<keyword evidence="8 16" id="KW-0378">Hydrolase</keyword>
<dbReference type="PROSITE" id="PS00330">
    <property type="entry name" value="HEMOLYSIN_CALCIUM"/>
    <property type="match status" value="1"/>
</dbReference>
<reference evidence="16 17" key="1">
    <citation type="journal article" date="2020" name="Microorganisms">
        <title>Reliable Identification of Environmental Pseudomonas Isolates Using the rpoD Gene.</title>
        <authorList>
            <consortium name="The Broad Institute Genome Sequencing Platform"/>
            <person name="Girard L."/>
            <person name="Lood C."/>
            <person name="Rokni-Zadeh H."/>
            <person name="van Noort V."/>
            <person name="Lavigne R."/>
            <person name="De Mot R."/>
        </authorList>
    </citation>
    <scope>NUCLEOTIDE SEQUENCE [LARGE SCALE GENOMIC DNA]</scope>
    <source>
        <strain evidence="16 17">RW8P3</strain>
    </source>
</reference>
<keyword evidence="9 13" id="KW-0862">Zinc</keyword>
<protein>
    <submittedName>
        <fullName evidence="16">Serralysin family metalloprotease</fullName>
        <ecNumber evidence="16">3.4.24.40</ecNumber>
    </submittedName>
</protein>
<dbReference type="Pfam" id="PF00413">
    <property type="entry name" value="Peptidase_M10"/>
    <property type="match status" value="1"/>
</dbReference>
<dbReference type="EC" id="3.4.24.40" evidence="16"/>
<feature type="domain" description="Peptidase metallopeptidase" evidence="15">
    <location>
        <begin position="50"/>
        <end position="255"/>
    </location>
</feature>
<dbReference type="Pfam" id="PF08548">
    <property type="entry name" value="Peptidase_M10_C"/>
    <property type="match status" value="1"/>
</dbReference>
<evidence type="ECO:0000313" key="17">
    <source>
        <dbReference type="Proteomes" id="UP000634530"/>
    </source>
</evidence>
<dbReference type="SUPFAM" id="SSF55486">
    <property type="entry name" value="Metalloproteases ('zincins'), catalytic domain"/>
    <property type="match status" value="1"/>
</dbReference>
<keyword evidence="5" id="KW-0645">Protease</keyword>
<dbReference type="Proteomes" id="UP000634530">
    <property type="component" value="Chromosome"/>
</dbReference>
<dbReference type="GO" id="GO:0006508">
    <property type="term" value="P:proteolysis"/>
    <property type="evidence" value="ECO:0007669"/>
    <property type="project" value="UniProtKB-KW"/>
</dbReference>
<dbReference type="PIRSF" id="PIRSF001205">
    <property type="entry name" value="Peptidase_M10B"/>
    <property type="match status" value="1"/>
</dbReference>
<keyword evidence="4" id="KW-0964">Secreted</keyword>
<organism evidence="16 17">
    <name type="scientific">Pseudomonas vanderleydeniana</name>
    <dbReference type="NCBI Taxonomy" id="2745495"/>
    <lineage>
        <taxon>Bacteria</taxon>
        <taxon>Pseudomonadati</taxon>
        <taxon>Pseudomonadota</taxon>
        <taxon>Gammaproteobacteria</taxon>
        <taxon>Pseudomonadales</taxon>
        <taxon>Pseudomonadaceae</taxon>
        <taxon>Pseudomonas</taxon>
    </lineage>
</organism>
<evidence type="ECO:0000256" key="8">
    <source>
        <dbReference type="ARBA" id="ARBA00022801"/>
    </source>
</evidence>
<dbReference type="InterPro" id="IPR034033">
    <property type="entry name" value="Serralysin-like"/>
</dbReference>
<dbReference type="GO" id="GO:0008270">
    <property type="term" value="F:zinc ion binding"/>
    <property type="evidence" value="ECO:0007669"/>
    <property type="project" value="InterPro"/>
</dbReference>
<dbReference type="InterPro" id="IPR018511">
    <property type="entry name" value="Hemolysin-typ_Ca-bd_CS"/>
</dbReference>
<dbReference type="InterPro" id="IPR001818">
    <property type="entry name" value="Pept_M10_metallopeptidase"/>
</dbReference>
<feature type="binding site" evidence="13">
    <location>
        <position position="200"/>
    </location>
    <ligand>
        <name>Zn(2+)</name>
        <dbReference type="ChEBI" id="CHEBI:29105"/>
        <note>catalytic</note>
    </ligand>
</feature>
<dbReference type="NCBIfam" id="NF035945">
    <property type="entry name" value="Zn_serralysin"/>
    <property type="match status" value="1"/>
</dbReference>
<dbReference type="SUPFAM" id="SSF51120">
    <property type="entry name" value="beta-Roll"/>
    <property type="match status" value="1"/>
</dbReference>
<evidence type="ECO:0000256" key="10">
    <source>
        <dbReference type="ARBA" id="ARBA00022837"/>
    </source>
</evidence>
<dbReference type="Gene3D" id="2.150.10.10">
    <property type="entry name" value="Serralysin-like metalloprotease, C-terminal"/>
    <property type="match status" value="1"/>
</dbReference>
<dbReference type="SMART" id="SM00235">
    <property type="entry name" value="ZnMc"/>
    <property type="match status" value="1"/>
</dbReference>
<evidence type="ECO:0000256" key="12">
    <source>
        <dbReference type="PIRSR" id="PIRSR001205-1"/>
    </source>
</evidence>
<dbReference type="EMBL" id="CP077093">
    <property type="protein sequence ID" value="QXI31531.1"/>
    <property type="molecule type" value="Genomic_DNA"/>
</dbReference>
<dbReference type="Pfam" id="PF00353">
    <property type="entry name" value="HemolysinCabind"/>
    <property type="match status" value="1"/>
</dbReference>
<accession>A0A9E6PT73</accession>
<dbReference type="GO" id="GO:0031012">
    <property type="term" value="C:extracellular matrix"/>
    <property type="evidence" value="ECO:0007669"/>
    <property type="project" value="InterPro"/>
</dbReference>
<dbReference type="GO" id="GO:0005615">
    <property type="term" value="C:extracellular space"/>
    <property type="evidence" value="ECO:0007669"/>
    <property type="project" value="InterPro"/>
</dbReference>
<dbReference type="AlphaFoldDB" id="A0A9E6PT73"/>